<accession>A0A2N3WW10</accession>
<evidence type="ECO:0000313" key="2">
    <source>
        <dbReference type="EMBL" id="PKV98038.1"/>
    </source>
</evidence>
<protein>
    <recommendedName>
        <fullName evidence="4">Lipoprotein</fullName>
    </recommendedName>
</protein>
<feature type="chain" id="PRO_5039013937" description="Lipoprotein" evidence="1">
    <location>
        <begin position="30"/>
        <end position="138"/>
    </location>
</feature>
<dbReference type="PROSITE" id="PS51257">
    <property type="entry name" value="PROKAR_LIPOPROTEIN"/>
    <property type="match status" value="1"/>
</dbReference>
<reference evidence="2 3" key="1">
    <citation type="submission" date="2017-12" db="EMBL/GenBank/DDBJ databases">
        <title>Sequencing the genomes of 1000 Actinobacteria strains.</title>
        <authorList>
            <person name="Klenk H.-P."/>
        </authorList>
    </citation>
    <scope>NUCLEOTIDE SEQUENCE [LARGE SCALE GENOMIC DNA]</scope>
    <source>
        <strain evidence="2 3">DSM 44489</strain>
    </source>
</reference>
<dbReference type="AlphaFoldDB" id="A0A2N3WW10"/>
<keyword evidence="1" id="KW-0732">Signal</keyword>
<comment type="caution">
    <text evidence="2">The sequence shown here is derived from an EMBL/GenBank/DDBJ whole genome shotgun (WGS) entry which is preliminary data.</text>
</comment>
<evidence type="ECO:0000256" key="1">
    <source>
        <dbReference type="SAM" id="SignalP"/>
    </source>
</evidence>
<evidence type="ECO:0000313" key="3">
    <source>
        <dbReference type="Proteomes" id="UP000233766"/>
    </source>
</evidence>
<name>A0A2N3WW10_9NOCA</name>
<keyword evidence="3" id="KW-1185">Reference proteome</keyword>
<dbReference type="EMBL" id="PJMW01000001">
    <property type="protein sequence ID" value="PKV98038.1"/>
    <property type="molecule type" value="Genomic_DNA"/>
</dbReference>
<sequence>MLMRRTRRRVHHMVRFALLGALVSAGVIACATTTDSRGIGGVSAAADAPFIDPAAGAQLCDTMWADLDDWRNQGSAIARVKFNGVVHTWALRNGASNVAVAGHRDAIDTITREQCPKAREQVKQIIDTVDLASGLVGF</sequence>
<organism evidence="2 3">
    <name type="scientific">Nocardia fluminea</name>
    <dbReference type="NCBI Taxonomy" id="134984"/>
    <lineage>
        <taxon>Bacteria</taxon>
        <taxon>Bacillati</taxon>
        <taxon>Actinomycetota</taxon>
        <taxon>Actinomycetes</taxon>
        <taxon>Mycobacteriales</taxon>
        <taxon>Nocardiaceae</taxon>
        <taxon>Nocardia</taxon>
    </lineage>
</organism>
<evidence type="ECO:0008006" key="4">
    <source>
        <dbReference type="Google" id="ProtNLM"/>
    </source>
</evidence>
<feature type="signal peptide" evidence="1">
    <location>
        <begin position="1"/>
        <end position="29"/>
    </location>
</feature>
<gene>
    <name evidence="2" type="ORF">ATK86_0044</name>
</gene>
<proteinExistence type="predicted"/>
<dbReference type="Proteomes" id="UP000233766">
    <property type="component" value="Unassembled WGS sequence"/>
</dbReference>